<name>A0A0A8ZX08_ARUDO</name>
<sequence length="47" mass="4873">MWGDAIDRTTLGFLRIDGDNLVDSKSFSVLLGGGGGHGDDEVGVLLP</sequence>
<evidence type="ECO:0000313" key="1">
    <source>
        <dbReference type="EMBL" id="JAD41295.1"/>
    </source>
</evidence>
<proteinExistence type="predicted"/>
<reference evidence="1" key="2">
    <citation type="journal article" date="2015" name="Data Brief">
        <title>Shoot transcriptome of the giant reed, Arundo donax.</title>
        <authorList>
            <person name="Barrero R.A."/>
            <person name="Guerrero F.D."/>
            <person name="Moolhuijzen P."/>
            <person name="Goolsby J.A."/>
            <person name="Tidwell J."/>
            <person name="Bellgard S.E."/>
            <person name="Bellgard M.I."/>
        </authorList>
    </citation>
    <scope>NUCLEOTIDE SEQUENCE</scope>
    <source>
        <tissue evidence="1">Shoot tissue taken approximately 20 cm above the soil surface</tissue>
    </source>
</reference>
<organism evidence="1">
    <name type="scientific">Arundo donax</name>
    <name type="common">Giant reed</name>
    <name type="synonym">Donax arundinaceus</name>
    <dbReference type="NCBI Taxonomy" id="35708"/>
    <lineage>
        <taxon>Eukaryota</taxon>
        <taxon>Viridiplantae</taxon>
        <taxon>Streptophyta</taxon>
        <taxon>Embryophyta</taxon>
        <taxon>Tracheophyta</taxon>
        <taxon>Spermatophyta</taxon>
        <taxon>Magnoliopsida</taxon>
        <taxon>Liliopsida</taxon>
        <taxon>Poales</taxon>
        <taxon>Poaceae</taxon>
        <taxon>PACMAD clade</taxon>
        <taxon>Arundinoideae</taxon>
        <taxon>Arundineae</taxon>
        <taxon>Arundo</taxon>
    </lineage>
</organism>
<protein>
    <submittedName>
        <fullName evidence="1">Uncharacterized protein</fullName>
    </submittedName>
</protein>
<dbReference type="EMBL" id="GBRH01256600">
    <property type="protein sequence ID" value="JAD41295.1"/>
    <property type="molecule type" value="Transcribed_RNA"/>
</dbReference>
<reference evidence="1" key="1">
    <citation type="submission" date="2014-09" db="EMBL/GenBank/DDBJ databases">
        <authorList>
            <person name="Magalhaes I.L.F."/>
            <person name="Oliveira U."/>
            <person name="Santos F.R."/>
            <person name="Vidigal T.H.D.A."/>
            <person name="Brescovit A.D."/>
            <person name="Santos A.J."/>
        </authorList>
    </citation>
    <scope>NUCLEOTIDE SEQUENCE</scope>
    <source>
        <tissue evidence="1">Shoot tissue taken approximately 20 cm above the soil surface</tissue>
    </source>
</reference>
<dbReference type="AlphaFoldDB" id="A0A0A8ZX08"/>
<accession>A0A0A8ZX08</accession>